<protein>
    <submittedName>
        <fullName evidence="1">Uncharacterized protein</fullName>
    </submittedName>
</protein>
<keyword evidence="2" id="KW-1185">Reference proteome</keyword>
<dbReference type="EMBL" id="FOVE01000032">
    <property type="protein sequence ID" value="SFO05151.1"/>
    <property type="molecule type" value="Genomic_DNA"/>
</dbReference>
<dbReference type="PANTHER" id="PTHR37315">
    <property type="entry name" value="UPF0311 PROTEIN BLR7842"/>
    <property type="match status" value="1"/>
</dbReference>
<dbReference type="Pfam" id="PF11578">
    <property type="entry name" value="DUF3237"/>
    <property type="match status" value="1"/>
</dbReference>
<sequence length="195" mass="20852">MDHERQGNDVINRRSVLLGGLGLALTGGAMANPDNGRANTSVVSTSTTSKIPMYLPRTEFVLEAVVEVGGNSALGNGPLGERRMVAITGGTFEGPGLRGTVLPNGGMDRQLIRRDGIKILDALYELKTHDGAVLTVHNKVIVDESIKPRYAFSAVEIAAPDGPYAWLNRVQLVGMHAGSLRPARQAVVIRIYKLV</sequence>
<name>A0A1I5E1W3_9NEIS</name>
<dbReference type="OrthoDB" id="5294829at2"/>
<evidence type="ECO:0000313" key="2">
    <source>
        <dbReference type="Proteomes" id="UP000242869"/>
    </source>
</evidence>
<dbReference type="Gene3D" id="2.40.160.20">
    <property type="match status" value="1"/>
</dbReference>
<organism evidence="1 2">
    <name type="scientific">Formivibrio citricus</name>
    <dbReference type="NCBI Taxonomy" id="83765"/>
    <lineage>
        <taxon>Bacteria</taxon>
        <taxon>Pseudomonadati</taxon>
        <taxon>Pseudomonadota</taxon>
        <taxon>Betaproteobacteria</taxon>
        <taxon>Neisseriales</taxon>
        <taxon>Chitinibacteraceae</taxon>
        <taxon>Formivibrio</taxon>
    </lineage>
</organism>
<dbReference type="PANTHER" id="PTHR37315:SF1">
    <property type="entry name" value="UPF0311 PROTEIN BLR7842"/>
    <property type="match status" value="1"/>
</dbReference>
<dbReference type="RefSeq" id="WP_091198321.1">
    <property type="nucleotide sequence ID" value="NZ_FOVE01000032.1"/>
</dbReference>
<reference evidence="2" key="1">
    <citation type="submission" date="2016-10" db="EMBL/GenBank/DDBJ databases">
        <authorList>
            <person name="Varghese N."/>
            <person name="Submissions S."/>
        </authorList>
    </citation>
    <scope>NUCLEOTIDE SEQUENCE [LARGE SCALE GENOMIC DNA]</scope>
    <source>
        <strain evidence="2">DSM 6150</strain>
    </source>
</reference>
<dbReference type="Proteomes" id="UP000242869">
    <property type="component" value="Unassembled WGS sequence"/>
</dbReference>
<accession>A0A1I5E1W3</accession>
<proteinExistence type="predicted"/>
<gene>
    <name evidence="1" type="ORF">SAMN05660284_02804</name>
</gene>
<dbReference type="AlphaFoldDB" id="A0A1I5E1W3"/>
<dbReference type="STRING" id="83765.SAMN05660284_02804"/>
<dbReference type="InterPro" id="IPR020915">
    <property type="entry name" value="UPF0311"/>
</dbReference>
<evidence type="ECO:0000313" key="1">
    <source>
        <dbReference type="EMBL" id="SFO05151.1"/>
    </source>
</evidence>